<feature type="signal peptide" evidence="5">
    <location>
        <begin position="1"/>
        <end position="18"/>
    </location>
</feature>
<comment type="function">
    <text evidence="4">Part of the outer membrane protein assembly complex, which is involved in assembly and insertion of beta-barrel proteins into the outer membrane.</text>
</comment>
<dbReference type="NCBIfam" id="TIGR03300">
    <property type="entry name" value="assembly_YfgL"/>
    <property type="match status" value="1"/>
</dbReference>
<keyword evidence="1 4" id="KW-0732">Signal</keyword>
<name>A0ABM9NH09_9GAMM</name>
<dbReference type="PANTHER" id="PTHR34512">
    <property type="entry name" value="CELL SURFACE PROTEIN"/>
    <property type="match status" value="1"/>
</dbReference>
<dbReference type="InterPro" id="IPR018391">
    <property type="entry name" value="PQQ_b-propeller_rpt"/>
</dbReference>
<dbReference type="HAMAP" id="MF_00923">
    <property type="entry name" value="OM_assembly_BamB"/>
    <property type="match status" value="1"/>
</dbReference>
<evidence type="ECO:0000256" key="2">
    <source>
        <dbReference type="ARBA" id="ARBA00023136"/>
    </source>
</evidence>
<dbReference type="PROSITE" id="PS51257">
    <property type="entry name" value="PROKAR_LIPOPROTEIN"/>
    <property type="match status" value="1"/>
</dbReference>
<evidence type="ECO:0000259" key="6">
    <source>
        <dbReference type="Pfam" id="PF13360"/>
    </source>
</evidence>
<dbReference type="Pfam" id="PF13360">
    <property type="entry name" value="PQQ_2"/>
    <property type="match status" value="1"/>
</dbReference>
<protein>
    <recommendedName>
        <fullName evidence="4">Outer membrane protein assembly factor BamB</fullName>
    </recommendedName>
</protein>
<comment type="similarity">
    <text evidence="4">Belongs to the BamB family.</text>
</comment>
<keyword evidence="8" id="KW-1185">Reference proteome</keyword>
<dbReference type="SUPFAM" id="SSF50998">
    <property type="entry name" value="Quinoprotein alcohol dehydrogenase-like"/>
    <property type="match status" value="1"/>
</dbReference>
<dbReference type="InterPro" id="IPR015943">
    <property type="entry name" value="WD40/YVTN_repeat-like_dom_sf"/>
</dbReference>
<accession>A0ABM9NH09</accession>
<feature type="domain" description="Pyrrolo-quinoline quinone repeat" evidence="6">
    <location>
        <begin position="86"/>
        <end position="319"/>
    </location>
</feature>
<keyword evidence="4" id="KW-0449">Lipoprotein</keyword>
<keyword evidence="3 4" id="KW-0998">Cell outer membrane</keyword>
<dbReference type="PANTHER" id="PTHR34512:SF30">
    <property type="entry name" value="OUTER MEMBRANE PROTEIN ASSEMBLY FACTOR BAMB"/>
    <property type="match status" value="1"/>
</dbReference>
<evidence type="ECO:0000313" key="8">
    <source>
        <dbReference type="Proteomes" id="UP001497493"/>
    </source>
</evidence>
<dbReference type="InterPro" id="IPR011047">
    <property type="entry name" value="Quinoprotein_ADH-like_sf"/>
</dbReference>
<dbReference type="InterPro" id="IPR017687">
    <property type="entry name" value="BamB"/>
</dbReference>
<feature type="chain" id="PRO_5045625980" description="Outer membrane protein assembly factor BamB" evidence="5">
    <location>
        <begin position="19"/>
        <end position="393"/>
    </location>
</feature>
<evidence type="ECO:0000256" key="1">
    <source>
        <dbReference type="ARBA" id="ARBA00022729"/>
    </source>
</evidence>
<dbReference type="EMBL" id="OZ026884">
    <property type="protein sequence ID" value="CAL1239881.1"/>
    <property type="molecule type" value="Genomic_DNA"/>
</dbReference>
<dbReference type="SMART" id="SM00564">
    <property type="entry name" value="PQQ"/>
    <property type="match status" value="7"/>
</dbReference>
<reference evidence="7 8" key="1">
    <citation type="submission" date="2024-04" db="EMBL/GenBank/DDBJ databases">
        <authorList>
            <person name="Cremers G."/>
        </authorList>
    </citation>
    <scope>NUCLEOTIDE SEQUENCE [LARGE SCALE GENOMIC DNA]</scope>
    <source>
        <strain evidence="7">MeCH1-AG</strain>
    </source>
</reference>
<proteinExistence type="inferred from homology"/>
<comment type="subcellular location">
    <subcellularLocation>
        <location evidence="4">Cell outer membrane</location>
        <topology evidence="4">Lipid-anchor</topology>
    </subcellularLocation>
</comment>
<sequence length="393" mass="41948">MRLLLLLLCAALAGCAEFGAFKELANSVQSLVSGTDNADPPNELKPLEPAVKMTVLWTATVGDGYDGQVVNLVPAVTEERIFAAERNGEVQARGRLKGELLWSVDTDLELSAGPVVAGDRLLLGTSDGELLALNVADGAQLWKTELSSELLALPRVAKDSVVVRTTDGRLSAVDQKTGRLRWSYERSVPPLLVRGLGSPAIAGDLVLDGFGGGKLIALSLADGKTVWEATVAIPHGRSEVERLVEMDADPLVKGDTVYVSGYQGGVAAVSLKDGEVLWRQEHVSTSHGLAADRRSLFLSDANSDLWQLDMGNGADLWKQSDLHMRRLTVPALIKDRLVVGDLEGYVHLLAKEDGSLVGRVRVGSEPIRATPVVFDDIIYVYTGGGILAAIALE</sequence>
<dbReference type="InterPro" id="IPR002372">
    <property type="entry name" value="PQQ_rpt_dom"/>
</dbReference>
<dbReference type="RefSeq" id="WP_348759407.1">
    <property type="nucleotide sequence ID" value="NZ_OZ026884.1"/>
</dbReference>
<dbReference type="Gene3D" id="2.130.10.10">
    <property type="entry name" value="YVTN repeat-like/Quinoprotein amine dehydrogenase"/>
    <property type="match status" value="1"/>
</dbReference>
<organism evidence="7 8">
    <name type="scientific">Candidatus Methylocalor cossyra</name>
    <dbReference type="NCBI Taxonomy" id="3108543"/>
    <lineage>
        <taxon>Bacteria</taxon>
        <taxon>Pseudomonadati</taxon>
        <taxon>Pseudomonadota</taxon>
        <taxon>Gammaproteobacteria</taxon>
        <taxon>Methylococcales</taxon>
        <taxon>Methylococcaceae</taxon>
        <taxon>Candidatus Methylocalor</taxon>
    </lineage>
</organism>
<evidence type="ECO:0000256" key="3">
    <source>
        <dbReference type="ARBA" id="ARBA00023237"/>
    </source>
</evidence>
<evidence type="ECO:0000256" key="5">
    <source>
        <dbReference type="SAM" id="SignalP"/>
    </source>
</evidence>
<gene>
    <name evidence="4 7" type="primary">bamB</name>
    <name evidence="7" type="ORF">MECH1_V1_1105</name>
</gene>
<comment type="subunit">
    <text evidence="4">Part of the Bam complex.</text>
</comment>
<evidence type="ECO:0000313" key="7">
    <source>
        <dbReference type="EMBL" id="CAL1239881.1"/>
    </source>
</evidence>
<dbReference type="Proteomes" id="UP001497493">
    <property type="component" value="Chromosome"/>
</dbReference>
<keyword evidence="2 4" id="KW-0472">Membrane</keyword>
<evidence type="ECO:0000256" key="4">
    <source>
        <dbReference type="HAMAP-Rule" id="MF_00923"/>
    </source>
</evidence>
<keyword evidence="4" id="KW-0564">Palmitate</keyword>